<dbReference type="SUPFAM" id="SSF57716">
    <property type="entry name" value="Glucocorticoid receptor-like (DNA-binding domain)"/>
    <property type="match status" value="2"/>
</dbReference>
<dbReference type="GO" id="GO:0031005">
    <property type="term" value="F:filamin binding"/>
    <property type="evidence" value="ECO:0007669"/>
    <property type="project" value="TreeGrafter"/>
</dbReference>
<dbReference type="GeneTree" id="ENSGT00940000159003"/>
<evidence type="ECO:0000313" key="8">
    <source>
        <dbReference type="Ensembl" id="ENSHCOP00000004523.1"/>
    </source>
</evidence>
<dbReference type="GO" id="GO:0005925">
    <property type="term" value="C:focal adhesion"/>
    <property type="evidence" value="ECO:0007669"/>
    <property type="project" value="TreeGrafter"/>
</dbReference>
<evidence type="ECO:0000256" key="2">
    <source>
        <dbReference type="ARBA" id="ARBA00022737"/>
    </source>
</evidence>
<dbReference type="AlphaFoldDB" id="A0A3Q2XJ65"/>
<dbReference type="Ensembl" id="ENSHCOT00000006904.1">
    <property type="protein sequence ID" value="ENSHCOP00000004523.1"/>
    <property type="gene ID" value="ENSHCOG00000005997.1"/>
</dbReference>
<feature type="domain" description="LIM zinc-binding" evidence="7">
    <location>
        <begin position="206"/>
        <end position="271"/>
    </location>
</feature>
<keyword evidence="2" id="KW-0677">Repeat</keyword>
<evidence type="ECO:0000256" key="1">
    <source>
        <dbReference type="ARBA" id="ARBA00022723"/>
    </source>
</evidence>
<dbReference type="GO" id="GO:0098609">
    <property type="term" value="P:cell-cell adhesion"/>
    <property type="evidence" value="ECO:0007669"/>
    <property type="project" value="TreeGrafter"/>
</dbReference>
<dbReference type="SMART" id="SM00132">
    <property type="entry name" value="LIM"/>
    <property type="match status" value="3"/>
</dbReference>
<name>A0A3Q2XJ65_HIPCM</name>
<dbReference type="PROSITE" id="PS50023">
    <property type="entry name" value="LIM_DOMAIN_2"/>
    <property type="match status" value="3"/>
</dbReference>
<keyword evidence="3 5" id="KW-0862">Zinc</keyword>
<dbReference type="GO" id="GO:0001725">
    <property type="term" value="C:stress fiber"/>
    <property type="evidence" value="ECO:0007669"/>
    <property type="project" value="TreeGrafter"/>
</dbReference>
<feature type="compositionally biased region" description="Low complexity" evidence="6">
    <location>
        <begin position="41"/>
        <end position="66"/>
    </location>
</feature>
<dbReference type="Proteomes" id="UP000264820">
    <property type="component" value="Unplaced"/>
</dbReference>
<sequence length="271" mass="30173">MASGESSKKVSSVFITLATPHQAKAKQHSGNKKGWVHAGPSQRSSGSHSSATEELSQMSLSSESRASVQSGHNMGMLWENDNKDVAGLCGFCRKPIPFSEPALTALKRIYHKGCFTCRTCSSPLAGKTFYHSAEIPECEACHENSLERCWSCGEKIRGQLIRALQRTYHTSCFTCATCKQPLENFMQADSGEVYCYLDYSRMFAKKCSACHQLIIASDGSLPGHIESNGRHFHKECYRCEVCHFKFSLEKEEYGCYSVNGKRLCLTCCQKQ</sequence>
<dbReference type="PROSITE" id="PS00478">
    <property type="entry name" value="LIM_DOMAIN_1"/>
    <property type="match status" value="1"/>
</dbReference>
<evidence type="ECO:0000256" key="4">
    <source>
        <dbReference type="ARBA" id="ARBA00023038"/>
    </source>
</evidence>
<dbReference type="PANTHER" id="PTHR24207">
    <property type="entry name" value="ZYX102 PROTEIN"/>
    <property type="match status" value="1"/>
</dbReference>
<accession>A0A3Q2XJ65</accession>
<feature type="domain" description="LIM zinc-binding" evidence="7">
    <location>
        <begin position="87"/>
        <end position="146"/>
    </location>
</feature>
<dbReference type="InterPro" id="IPR001781">
    <property type="entry name" value="Znf_LIM"/>
</dbReference>
<protein>
    <submittedName>
        <fullName evidence="8">Filamin binding LIM protein 1</fullName>
    </submittedName>
</protein>
<dbReference type="Gene3D" id="2.10.110.10">
    <property type="entry name" value="Cysteine Rich Protein"/>
    <property type="match status" value="3"/>
</dbReference>
<evidence type="ECO:0000259" key="7">
    <source>
        <dbReference type="PROSITE" id="PS50023"/>
    </source>
</evidence>
<feature type="compositionally biased region" description="Basic residues" evidence="6">
    <location>
        <begin position="23"/>
        <end position="35"/>
    </location>
</feature>
<evidence type="ECO:0000256" key="3">
    <source>
        <dbReference type="ARBA" id="ARBA00022833"/>
    </source>
</evidence>
<dbReference type="GO" id="GO:0046872">
    <property type="term" value="F:metal ion binding"/>
    <property type="evidence" value="ECO:0007669"/>
    <property type="project" value="UniProtKB-KW"/>
</dbReference>
<feature type="region of interest" description="Disordered" evidence="6">
    <location>
        <begin position="21"/>
        <end position="66"/>
    </location>
</feature>
<organism evidence="8 9">
    <name type="scientific">Hippocampus comes</name>
    <name type="common">Tiger tail seahorse</name>
    <dbReference type="NCBI Taxonomy" id="109280"/>
    <lineage>
        <taxon>Eukaryota</taxon>
        <taxon>Metazoa</taxon>
        <taxon>Chordata</taxon>
        <taxon>Craniata</taxon>
        <taxon>Vertebrata</taxon>
        <taxon>Euteleostomi</taxon>
        <taxon>Actinopterygii</taxon>
        <taxon>Neopterygii</taxon>
        <taxon>Teleostei</taxon>
        <taxon>Neoteleostei</taxon>
        <taxon>Acanthomorphata</taxon>
        <taxon>Syngnathiaria</taxon>
        <taxon>Syngnathiformes</taxon>
        <taxon>Syngnathoidei</taxon>
        <taxon>Syngnathidae</taxon>
        <taxon>Hippocampus</taxon>
    </lineage>
</organism>
<feature type="domain" description="LIM zinc-binding" evidence="7">
    <location>
        <begin position="147"/>
        <end position="205"/>
    </location>
</feature>
<dbReference type="Pfam" id="PF00412">
    <property type="entry name" value="LIM"/>
    <property type="match status" value="2"/>
</dbReference>
<evidence type="ECO:0000256" key="5">
    <source>
        <dbReference type="PROSITE-ProRule" id="PRU00125"/>
    </source>
</evidence>
<reference evidence="8" key="1">
    <citation type="submission" date="2025-08" db="UniProtKB">
        <authorList>
            <consortium name="Ensembl"/>
        </authorList>
    </citation>
    <scope>IDENTIFICATION</scope>
</reference>
<keyword evidence="9" id="KW-1185">Reference proteome</keyword>
<evidence type="ECO:0000313" key="9">
    <source>
        <dbReference type="Proteomes" id="UP000264820"/>
    </source>
</evidence>
<dbReference type="OMA" id="RCEDCNM"/>
<keyword evidence="1 5" id="KW-0479">Metal-binding</keyword>
<reference evidence="8" key="2">
    <citation type="submission" date="2025-09" db="UniProtKB">
        <authorList>
            <consortium name="Ensembl"/>
        </authorList>
    </citation>
    <scope>IDENTIFICATION</scope>
</reference>
<keyword evidence="4 5" id="KW-0440">LIM domain</keyword>
<proteinExistence type="predicted"/>
<evidence type="ECO:0000256" key="6">
    <source>
        <dbReference type="SAM" id="MobiDB-lite"/>
    </source>
</evidence>
<dbReference type="PANTHER" id="PTHR24207:SF1">
    <property type="entry name" value="FILAMIN-BINDING LIM PROTEIN 1"/>
    <property type="match status" value="1"/>
</dbReference>